<accession>A0ABP7G9F7</accession>
<evidence type="ECO:0000256" key="7">
    <source>
        <dbReference type="SAM" id="MobiDB-lite"/>
    </source>
</evidence>
<name>A0ABP7G9F7_9ACTN</name>
<evidence type="ECO:0000256" key="2">
    <source>
        <dbReference type="ARBA" id="ARBA00005697"/>
    </source>
</evidence>
<feature type="transmembrane region" description="Helical" evidence="8">
    <location>
        <begin position="111"/>
        <end position="131"/>
    </location>
</feature>
<evidence type="ECO:0000256" key="5">
    <source>
        <dbReference type="ARBA" id="ARBA00022989"/>
    </source>
</evidence>
<feature type="region of interest" description="Disordered" evidence="7">
    <location>
        <begin position="1"/>
        <end position="20"/>
    </location>
</feature>
<dbReference type="PANTHER" id="PTHR43337:SF1">
    <property type="entry name" value="XANTHINE_URACIL PERMEASE C887.17-RELATED"/>
    <property type="match status" value="1"/>
</dbReference>
<organism evidence="9 10">
    <name type="scientific">Salinactinospora qingdaonensis</name>
    <dbReference type="NCBI Taxonomy" id="702744"/>
    <lineage>
        <taxon>Bacteria</taxon>
        <taxon>Bacillati</taxon>
        <taxon>Actinomycetota</taxon>
        <taxon>Actinomycetes</taxon>
        <taxon>Streptosporangiales</taxon>
        <taxon>Nocardiopsidaceae</taxon>
        <taxon>Salinactinospora</taxon>
    </lineage>
</organism>
<gene>
    <name evidence="9" type="ORF">GCM10022402_41520</name>
</gene>
<sequence length="500" mass="51537">MSDKPRTTQEPPSSTGAGGLSGRIDSYFKITERGSGFAREIRGGLAMFFAMAYIVVLNPLIIATATDVHGDFVGGAAGPETAIPMVAAATALVAGVLTILMGIVGRYPFGLAAGMGLNVVVAVTLAPQMTWADAMGIVVLEGLVLLVLVLTGFRTAVFHAIPAGLKTAIVVGLGLFLTLVGFVNAGFIRRIPDAANTTVPVQLGNGQLDGWPILVFVIGLLLITILTVRKVSGALVIGIVAATAIAITVEAVANVGALNEENPYGWALTVPQLSGSIVDTPDFGLLGQFNLFGSLEHVGVIAMILLVFTLLLADFFDTMGTMVGVAGQGQLLDDNGDLPGARQVLVIDSLGAAAGGAASASSATVYAESAAAVGEGARTGLASIVAGVLFLAATLFSPLVNLVPFEAATPVLIVVGFMMMTQVTRIDFHDMGIAIPAFLTIVLMPFTYSIANGIGAGFISFVILRAAQGRSREIHPLMWIVAAAFLVYFTLDPIRALLGV</sequence>
<keyword evidence="6 8" id="KW-0472">Membrane</keyword>
<feature type="transmembrane region" description="Helical" evidence="8">
    <location>
        <begin position="211"/>
        <end position="228"/>
    </location>
</feature>
<dbReference type="Proteomes" id="UP001500908">
    <property type="component" value="Unassembled WGS sequence"/>
</dbReference>
<comment type="similarity">
    <text evidence="2">Belongs to the nucleobase:cation symporter-2 (NCS2) (TC 2.A.40) family. Azg-like subfamily.</text>
</comment>
<feature type="transmembrane region" description="Helical" evidence="8">
    <location>
        <begin position="291"/>
        <end position="313"/>
    </location>
</feature>
<evidence type="ECO:0000256" key="8">
    <source>
        <dbReference type="SAM" id="Phobius"/>
    </source>
</evidence>
<evidence type="ECO:0000313" key="10">
    <source>
        <dbReference type="Proteomes" id="UP001500908"/>
    </source>
</evidence>
<evidence type="ECO:0000256" key="1">
    <source>
        <dbReference type="ARBA" id="ARBA00004127"/>
    </source>
</evidence>
<feature type="transmembrane region" description="Helical" evidence="8">
    <location>
        <begin position="137"/>
        <end position="157"/>
    </location>
</feature>
<dbReference type="Pfam" id="PF00860">
    <property type="entry name" value="Xan_ur_permease"/>
    <property type="match status" value="1"/>
</dbReference>
<feature type="transmembrane region" description="Helical" evidence="8">
    <location>
        <begin position="402"/>
        <end position="421"/>
    </location>
</feature>
<dbReference type="RefSeq" id="WP_344975124.1">
    <property type="nucleotide sequence ID" value="NZ_BAABDD010000028.1"/>
</dbReference>
<protein>
    <submittedName>
        <fullName evidence="9">NCS2 family permease</fullName>
    </submittedName>
</protein>
<evidence type="ECO:0000313" key="9">
    <source>
        <dbReference type="EMBL" id="GAA3759265.1"/>
    </source>
</evidence>
<feature type="transmembrane region" description="Helical" evidence="8">
    <location>
        <begin position="82"/>
        <end position="104"/>
    </location>
</feature>
<evidence type="ECO:0000256" key="4">
    <source>
        <dbReference type="ARBA" id="ARBA00022692"/>
    </source>
</evidence>
<feature type="transmembrane region" description="Helical" evidence="8">
    <location>
        <begin position="43"/>
        <end position="62"/>
    </location>
</feature>
<feature type="transmembrane region" description="Helical" evidence="8">
    <location>
        <begin position="476"/>
        <end position="498"/>
    </location>
</feature>
<keyword evidence="10" id="KW-1185">Reference proteome</keyword>
<comment type="caution">
    <text evidence="9">The sequence shown here is derived from an EMBL/GenBank/DDBJ whole genome shotgun (WGS) entry which is preliminary data.</text>
</comment>
<reference evidence="10" key="1">
    <citation type="journal article" date="2019" name="Int. J. Syst. Evol. Microbiol.">
        <title>The Global Catalogue of Microorganisms (GCM) 10K type strain sequencing project: providing services to taxonomists for standard genome sequencing and annotation.</title>
        <authorList>
            <consortium name="The Broad Institute Genomics Platform"/>
            <consortium name="The Broad Institute Genome Sequencing Center for Infectious Disease"/>
            <person name="Wu L."/>
            <person name="Ma J."/>
        </authorList>
    </citation>
    <scope>NUCLEOTIDE SEQUENCE [LARGE SCALE GENOMIC DNA]</scope>
    <source>
        <strain evidence="10">JCM 17137</strain>
    </source>
</reference>
<evidence type="ECO:0000256" key="3">
    <source>
        <dbReference type="ARBA" id="ARBA00022448"/>
    </source>
</evidence>
<feature type="transmembrane region" description="Helical" evidence="8">
    <location>
        <begin position="169"/>
        <end position="191"/>
    </location>
</feature>
<dbReference type="PANTHER" id="PTHR43337">
    <property type="entry name" value="XANTHINE/URACIL PERMEASE C887.17-RELATED"/>
    <property type="match status" value="1"/>
</dbReference>
<keyword evidence="5 8" id="KW-1133">Transmembrane helix</keyword>
<keyword evidence="3" id="KW-0813">Transport</keyword>
<feature type="transmembrane region" description="Helical" evidence="8">
    <location>
        <begin position="433"/>
        <end position="464"/>
    </location>
</feature>
<comment type="subcellular location">
    <subcellularLocation>
        <location evidence="1">Endomembrane system</location>
        <topology evidence="1">Multi-pass membrane protein</topology>
    </subcellularLocation>
</comment>
<evidence type="ECO:0000256" key="6">
    <source>
        <dbReference type="ARBA" id="ARBA00023136"/>
    </source>
</evidence>
<dbReference type="EMBL" id="BAABDD010000028">
    <property type="protein sequence ID" value="GAA3759265.1"/>
    <property type="molecule type" value="Genomic_DNA"/>
</dbReference>
<dbReference type="InterPro" id="IPR045018">
    <property type="entry name" value="Azg-like"/>
</dbReference>
<feature type="transmembrane region" description="Helical" evidence="8">
    <location>
        <begin position="235"/>
        <end position="258"/>
    </location>
</feature>
<dbReference type="InterPro" id="IPR006043">
    <property type="entry name" value="NCS2"/>
</dbReference>
<feature type="transmembrane region" description="Helical" evidence="8">
    <location>
        <begin position="379"/>
        <end position="396"/>
    </location>
</feature>
<proteinExistence type="inferred from homology"/>
<keyword evidence="4 8" id="KW-0812">Transmembrane</keyword>